<dbReference type="InterPro" id="IPR045225">
    <property type="entry name" value="Uracil/uridine/allantoin_perm"/>
</dbReference>
<evidence type="ECO:0000256" key="2">
    <source>
        <dbReference type="ARBA" id="ARBA00008974"/>
    </source>
</evidence>
<evidence type="ECO:0000256" key="4">
    <source>
        <dbReference type="ARBA" id="ARBA00022989"/>
    </source>
</evidence>
<feature type="transmembrane region" description="Helical" evidence="6">
    <location>
        <begin position="513"/>
        <end position="532"/>
    </location>
</feature>
<dbReference type="InterPro" id="IPR001248">
    <property type="entry name" value="Pur-cyt_permease"/>
</dbReference>
<dbReference type="GeneID" id="59238909"/>
<dbReference type="KEGG" id="zmk:HG535_0H04330"/>
<dbReference type="RefSeq" id="XP_037146831.1">
    <property type="nucleotide sequence ID" value="XM_037290936.1"/>
</dbReference>
<name>A0A7H9B9Q1_ZYGMR</name>
<gene>
    <name evidence="7" type="ORF">HG535_0H04330</name>
</gene>
<dbReference type="AlphaFoldDB" id="A0A7H9B9Q1"/>
<feature type="transmembrane region" description="Helical" evidence="6">
    <location>
        <begin position="399"/>
        <end position="418"/>
    </location>
</feature>
<dbReference type="InterPro" id="IPR012681">
    <property type="entry name" value="NCS1"/>
</dbReference>
<keyword evidence="5 6" id="KW-0472">Membrane</keyword>
<dbReference type="PANTHER" id="PTHR30618:SF0">
    <property type="entry name" value="PURINE-URACIL PERMEASE NCS1"/>
    <property type="match status" value="1"/>
</dbReference>
<dbReference type="OrthoDB" id="2018619at2759"/>
<dbReference type="Proteomes" id="UP000509704">
    <property type="component" value="Chromosome 8"/>
</dbReference>
<keyword evidence="4 6" id="KW-1133">Transmembrane helix</keyword>
<evidence type="ECO:0000256" key="3">
    <source>
        <dbReference type="ARBA" id="ARBA00022692"/>
    </source>
</evidence>
<comment type="similarity">
    <text evidence="2">Belongs to the purine-cytosine permease (2.A.39) family.</text>
</comment>
<proteinExistence type="inferred from homology"/>
<evidence type="ECO:0000256" key="6">
    <source>
        <dbReference type="SAM" id="Phobius"/>
    </source>
</evidence>
<feature type="transmembrane region" description="Helical" evidence="6">
    <location>
        <begin position="202"/>
        <end position="222"/>
    </location>
</feature>
<feature type="transmembrane region" description="Helical" evidence="6">
    <location>
        <begin position="471"/>
        <end position="493"/>
    </location>
</feature>
<keyword evidence="8" id="KW-1185">Reference proteome</keyword>
<evidence type="ECO:0000256" key="1">
    <source>
        <dbReference type="ARBA" id="ARBA00004141"/>
    </source>
</evidence>
<dbReference type="GO" id="GO:0015205">
    <property type="term" value="F:nucleobase transmembrane transporter activity"/>
    <property type="evidence" value="ECO:0007669"/>
    <property type="project" value="TreeGrafter"/>
</dbReference>
<dbReference type="Gene3D" id="1.10.4160.10">
    <property type="entry name" value="Hydantoin permease"/>
    <property type="match status" value="1"/>
</dbReference>
<reference evidence="7 8" key="1">
    <citation type="submission" date="2020-07" db="EMBL/GenBank/DDBJ databases">
        <title>The yeast mating-type switching endonuclease HO is a domesticated member of an unorthodox homing genetic element family.</title>
        <authorList>
            <person name="Coughlan A.Y."/>
            <person name="Lombardi L."/>
            <person name="Braun-Galleani S."/>
            <person name="Martos A.R."/>
            <person name="Galeote V."/>
            <person name="Bigey F."/>
            <person name="Dequin S."/>
            <person name="Byrne K.P."/>
            <person name="Wolfe K.H."/>
        </authorList>
    </citation>
    <scope>NUCLEOTIDE SEQUENCE [LARGE SCALE GENOMIC DNA]</scope>
    <source>
        <strain evidence="7 8">NRRL Y-6702</strain>
    </source>
</reference>
<feature type="transmembrane region" description="Helical" evidence="6">
    <location>
        <begin position="309"/>
        <end position="328"/>
    </location>
</feature>
<organism evidence="7 8">
    <name type="scientific">Zygotorulaspora mrakii</name>
    <name type="common">Zygosaccharomyces mrakii</name>
    <dbReference type="NCBI Taxonomy" id="42260"/>
    <lineage>
        <taxon>Eukaryota</taxon>
        <taxon>Fungi</taxon>
        <taxon>Dikarya</taxon>
        <taxon>Ascomycota</taxon>
        <taxon>Saccharomycotina</taxon>
        <taxon>Saccharomycetes</taxon>
        <taxon>Saccharomycetales</taxon>
        <taxon>Saccharomycetaceae</taxon>
        <taxon>Zygotorulaspora</taxon>
    </lineage>
</organism>
<feature type="transmembrane region" description="Helical" evidence="6">
    <location>
        <begin position="161"/>
        <end position="182"/>
    </location>
</feature>
<evidence type="ECO:0000313" key="8">
    <source>
        <dbReference type="Proteomes" id="UP000509704"/>
    </source>
</evidence>
<keyword evidence="3 6" id="KW-0812">Transmembrane</keyword>
<feature type="transmembrane region" description="Helical" evidence="6">
    <location>
        <begin position="424"/>
        <end position="450"/>
    </location>
</feature>
<feature type="transmembrane region" description="Helical" evidence="6">
    <location>
        <begin position="106"/>
        <end position="128"/>
    </location>
</feature>
<dbReference type="NCBIfam" id="TIGR00800">
    <property type="entry name" value="ncs1"/>
    <property type="match status" value="1"/>
</dbReference>
<dbReference type="GO" id="GO:0005886">
    <property type="term" value="C:plasma membrane"/>
    <property type="evidence" value="ECO:0007669"/>
    <property type="project" value="TreeGrafter"/>
</dbReference>
<dbReference type="CDD" id="cd11482">
    <property type="entry name" value="SLC-NCS1sbd_NRT1-like"/>
    <property type="match status" value="1"/>
</dbReference>
<sequence>MSTLNTDMGAKQQIKVVLTSENDVSDTESYRTGRYDSTKCEKIMRSLQLGGAVNSRRSNADLDPVPPSRRTWGTHNFAMYWISDDFSLSMFESASSLMEVGLSWKMAIACVTIAQFITSLPIVANGLVGSKYRIGFAIQSRAVFGWHLSKLIIVMRMIVSIFWYAIQAYNGASCIYAMTVAIWPSFRTMRNQLPESSDTSTQMMICFFIYFVVVIPFFFVPMHKLKHFFTLKTIVTPIVAFGIMGWCIQAVKNQGMYDALWIDDTATASGSNRSWLFLSGLYSNIGTWATMGVNSPDFTRYAKRNSSQYITVFVMPCMACLMTFLGVVTARASRVLYGTMMWSPMLLVNQWTSSGGRAAAFFCAVAWLIAQIGVNIAGNSVAAANDMNSLWPKYINIRRGQIITAVIGSYALVPWKIMESGQSFLSFMSGYTIWLGPITGILICDFFFIHKCKYNVWEMYKPKGIYRYGKLGINWCAFVAFTIGWVPLLPGLLPSVSSSYSMPEGVNHLYALGYFYGVLAPGVVYVTLWKLFPNRAALSQVPVYCDDTEYKDYPEDYEPY</sequence>
<feature type="transmembrane region" description="Helical" evidence="6">
    <location>
        <begin position="358"/>
        <end position="378"/>
    </location>
</feature>
<evidence type="ECO:0008006" key="9">
    <source>
        <dbReference type="Google" id="ProtNLM"/>
    </source>
</evidence>
<evidence type="ECO:0000313" key="7">
    <source>
        <dbReference type="EMBL" id="QLG75106.1"/>
    </source>
</evidence>
<dbReference type="PANTHER" id="PTHR30618">
    <property type="entry name" value="NCS1 FAMILY PURINE/PYRIMIDINE TRANSPORTER"/>
    <property type="match status" value="1"/>
</dbReference>
<accession>A0A7H9B9Q1</accession>
<feature type="transmembrane region" description="Helical" evidence="6">
    <location>
        <begin position="234"/>
        <end position="251"/>
    </location>
</feature>
<evidence type="ECO:0000256" key="5">
    <source>
        <dbReference type="ARBA" id="ARBA00023136"/>
    </source>
</evidence>
<dbReference type="Pfam" id="PF02133">
    <property type="entry name" value="Transp_cyt_pur"/>
    <property type="match status" value="1"/>
</dbReference>
<protein>
    <recommendedName>
        <fullName evidence="9">Allantoin permease</fullName>
    </recommendedName>
</protein>
<comment type="subcellular location">
    <subcellularLocation>
        <location evidence="1">Membrane</location>
        <topology evidence="1">Multi-pass membrane protein</topology>
    </subcellularLocation>
</comment>
<dbReference type="EMBL" id="CP058611">
    <property type="protein sequence ID" value="QLG75106.1"/>
    <property type="molecule type" value="Genomic_DNA"/>
</dbReference>